<protein>
    <submittedName>
        <fullName evidence="2">Uncharacterized protein</fullName>
    </submittedName>
</protein>
<evidence type="ECO:0000256" key="1">
    <source>
        <dbReference type="SAM" id="Phobius"/>
    </source>
</evidence>
<accession>A0A9N6WWH7</accession>
<proteinExistence type="predicted"/>
<keyword evidence="1" id="KW-1133">Transmembrane helix</keyword>
<keyword evidence="1" id="KW-0472">Membrane</keyword>
<evidence type="ECO:0000313" key="2">
    <source>
        <dbReference type="EMBL" id="CAI3971056.1"/>
    </source>
</evidence>
<name>A0A9N6WWH7_9VIRU</name>
<reference evidence="2" key="1">
    <citation type="submission" date="2022-10" db="EMBL/GenBank/DDBJ databases">
        <authorList>
            <person name="Meaden S."/>
        </authorList>
    </citation>
    <scope>NUCLEOTIDE SEQUENCE</scope>
</reference>
<sequence>MISHKLTEIGAICVIGAGYCAREYELIQPDTFKLIITLTSMVGVALIWKLFFEPAKS</sequence>
<organism evidence="2">
    <name type="scientific">Ochrobactrum phage ORM_20</name>
    <dbReference type="NCBI Taxonomy" id="2985243"/>
    <lineage>
        <taxon>Viruses</taxon>
    </lineage>
</organism>
<keyword evidence="1" id="KW-0812">Transmembrane</keyword>
<gene>
    <name evidence="2" type="ORF">ORM20_00002</name>
</gene>
<feature type="transmembrane region" description="Helical" evidence="1">
    <location>
        <begin position="32"/>
        <end position="52"/>
    </location>
</feature>
<dbReference type="EMBL" id="OX359470">
    <property type="protein sequence ID" value="CAI3971056.1"/>
    <property type="molecule type" value="Genomic_DNA"/>
</dbReference>